<dbReference type="PROSITE" id="PS51354">
    <property type="entry name" value="GLUTAREDOXIN_2"/>
    <property type="match status" value="1"/>
</dbReference>
<organism evidence="1 2">
    <name type="scientific">Angomonas deanei</name>
    <dbReference type="NCBI Taxonomy" id="59799"/>
    <lineage>
        <taxon>Eukaryota</taxon>
        <taxon>Discoba</taxon>
        <taxon>Euglenozoa</taxon>
        <taxon>Kinetoplastea</taxon>
        <taxon>Metakinetoplastina</taxon>
        <taxon>Trypanosomatida</taxon>
        <taxon>Trypanosomatidae</taxon>
        <taxon>Strigomonadinae</taxon>
        <taxon>Angomonas</taxon>
    </lineage>
</organism>
<accession>A0A7G2CA30</accession>
<dbReference type="Proteomes" id="UP000515908">
    <property type="component" value="Chromosome 05"/>
</dbReference>
<evidence type="ECO:0000313" key="1">
    <source>
        <dbReference type="EMBL" id="CAD2215834.1"/>
    </source>
</evidence>
<dbReference type="SUPFAM" id="SSF52833">
    <property type="entry name" value="Thioredoxin-like"/>
    <property type="match status" value="1"/>
</dbReference>
<dbReference type="OrthoDB" id="423313at2759"/>
<dbReference type="EMBL" id="LR877149">
    <property type="protein sequence ID" value="CAD2215834.1"/>
    <property type="molecule type" value="Genomic_DNA"/>
</dbReference>
<evidence type="ECO:0000313" key="2">
    <source>
        <dbReference type="Proteomes" id="UP000515908"/>
    </source>
</evidence>
<protein>
    <submittedName>
        <fullName evidence="1">Uncharacterized protein</fullName>
    </submittedName>
</protein>
<dbReference type="InterPro" id="IPR036249">
    <property type="entry name" value="Thioredoxin-like_sf"/>
</dbReference>
<proteinExistence type="predicted"/>
<dbReference type="VEuPathDB" id="TriTrypDB:ADEAN_000329200"/>
<dbReference type="AlphaFoldDB" id="A0A7G2CA30"/>
<sequence length="174" mass="20347">MFRLLTCRLRRVETRFRPFLSSNLDEYLQRYWAIVFTLGSKPIETGHMRHYLSWYATRLKVVELDHHIHARTLQQQIVARSGKAGLPILFVNKRVVGTVEDVKQYEEKKLLKDIVQFGFEWKTGFGSDGKPQPLNQLPSARNDAELFRGRYRGTPVAKPVVQLPSLHPFRKELE</sequence>
<reference evidence="1 2" key="1">
    <citation type="submission" date="2020-08" db="EMBL/GenBank/DDBJ databases">
        <authorList>
            <person name="Newling K."/>
            <person name="Davey J."/>
            <person name="Forrester S."/>
        </authorList>
    </citation>
    <scope>NUCLEOTIDE SEQUENCE [LARGE SCALE GENOMIC DNA]</scope>
    <source>
        <strain evidence="2">Crithidia deanei Carvalho (ATCC PRA-265)</strain>
    </source>
</reference>
<dbReference type="Gene3D" id="3.40.30.10">
    <property type="entry name" value="Glutaredoxin"/>
    <property type="match status" value="1"/>
</dbReference>
<keyword evidence="2" id="KW-1185">Reference proteome</keyword>
<gene>
    <name evidence="1" type="ORF">ADEAN_000329200</name>
</gene>
<name>A0A7G2CA30_9TRYP</name>